<evidence type="ECO:0000313" key="10">
    <source>
        <dbReference type="Proteomes" id="UP000228921"/>
    </source>
</evidence>
<sequence length="159" mass="17716">MRHVMLLVVLALLMGAAPAFAQDAPNCAHPITEDDVNRVSRNLYCPVCENLPLRDCPTEACERWRDQVRELLACGATDQEVRDYFVARFGQIAVGMPTDPTLQFFTVALPLLLIGAFGILIGLMLWRGRAQAAESAPKAEPSTDDPYRAVLERELDERF</sequence>
<evidence type="ECO:0000256" key="4">
    <source>
        <dbReference type="ARBA" id="ARBA00022729"/>
    </source>
</evidence>
<organism evidence="9 10">
    <name type="scientific">Candidatus Thermofonsia Clade 1 bacterium</name>
    <dbReference type="NCBI Taxonomy" id="2364210"/>
    <lineage>
        <taxon>Bacteria</taxon>
        <taxon>Bacillati</taxon>
        <taxon>Chloroflexota</taxon>
        <taxon>Candidatus Thermofontia</taxon>
        <taxon>Candidatus Thermofonsia Clade 1</taxon>
    </lineage>
</organism>
<keyword evidence="7" id="KW-0472">Membrane</keyword>
<keyword evidence="2 7" id="KW-0349">Heme</keyword>
<keyword evidence="4 7" id="KW-0732">Signal</keyword>
<dbReference type="Proteomes" id="UP000228921">
    <property type="component" value="Unassembled WGS sequence"/>
</dbReference>
<evidence type="ECO:0000256" key="1">
    <source>
        <dbReference type="ARBA" id="ARBA00010342"/>
    </source>
</evidence>
<keyword evidence="7" id="KW-0812">Transmembrane</keyword>
<dbReference type="InterPro" id="IPR051263">
    <property type="entry name" value="C-type_cytochrome_biogenesis"/>
</dbReference>
<proteinExistence type="inferred from homology"/>
<evidence type="ECO:0000313" key="9">
    <source>
        <dbReference type="EMBL" id="PJF32208.1"/>
    </source>
</evidence>
<evidence type="ECO:0000259" key="8">
    <source>
        <dbReference type="Pfam" id="PF03918"/>
    </source>
</evidence>
<comment type="function">
    <text evidence="7">Possible subunit of a heme lyase.</text>
</comment>
<evidence type="ECO:0000256" key="5">
    <source>
        <dbReference type="ARBA" id="ARBA00022748"/>
    </source>
</evidence>
<accession>A0A2M8P3T2</accession>
<reference evidence="9 10" key="1">
    <citation type="submission" date="2017-11" db="EMBL/GenBank/DDBJ databases">
        <title>Evolution of Phototrophy in the Chloroflexi Phylum Driven by Horizontal Gene Transfer.</title>
        <authorList>
            <person name="Ward L.M."/>
            <person name="Hemp J."/>
            <person name="Shih P.M."/>
            <person name="Mcglynn S.E."/>
            <person name="Fischer W."/>
        </authorList>
    </citation>
    <scope>NUCLEOTIDE SEQUENCE [LARGE SCALE GENOMIC DNA]</scope>
    <source>
        <strain evidence="9">CP2_2F</strain>
    </source>
</reference>
<evidence type="ECO:0000256" key="7">
    <source>
        <dbReference type="RuleBase" id="RU364112"/>
    </source>
</evidence>
<name>A0A2M8P3T2_9CHLR</name>
<dbReference type="PANTHER" id="PTHR47870">
    <property type="entry name" value="CYTOCHROME C-TYPE BIOGENESIS PROTEIN CCMH"/>
    <property type="match status" value="1"/>
</dbReference>
<gene>
    <name evidence="9" type="ORF">CUN51_00855</name>
</gene>
<evidence type="ECO:0000256" key="2">
    <source>
        <dbReference type="ARBA" id="ARBA00022617"/>
    </source>
</evidence>
<dbReference type="GO" id="GO:0046872">
    <property type="term" value="F:metal ion binding"/>
    <property type="evidence" value="ECO:0007669"/>
    <property type="project" value="UniProtKB-KW"/>
</dbReference>
<keyword evidence="5" id="KW-0201">Cytochrome c-type biogenesis</keyword>
<dbReference type="PANTHER" id="PTHR47870:SF1">
    <property type="entry name" value="CYTOCHROME C-TYPE BIOGENESIS PROTEIN CCMH"/>
    <property type="match status" value="1"/>
</dbReference>
<evidence type="ECO:0000256" key="3">
    <source>
        <dbReference type="ARBA" id="ARBA00022723"/>
    </source>
</evidence>
<feature type="signal peptide" evidence="7">
    <location>
        <begin position="1"/>
        <end position="21"/>
    </location>
</feature>
<dbReference type="Pfam" id="PF03918">
    <property type="entry name" value="CcmH"/>
    <property type="match status" value="1"/>
</dbReference>
<dbReference type="AlphaFoldDB" id="A0A2M8P3T2"/>
<dbReference type="GO" id="GO:0017004">
    <property type="term" value="P:cytochrome complex assembly"/>
    <property type="evidence" value="ECO:0007669"/>
    <property type="project" value="UniProtKB-KW"/>
</dbReference>
<feature type="transmembrane region" description="Helical" evidence="7">
    <location>
        <begin position="104"/>
        <end position="126"/>
    </location>
</feature>
<dbReference type="GO" id="GO:0005886">
    <property type="term" value="C:plasma membrane"/>
    <property type="evidence" value="ECO:0007669"/>
    <property type="project" value="TreeGrafter"/>
</dbReference>
<feature type="chain" id="PRO_5014491241" description="Cytochrome c-type biogenesis protein" evidence="7">
    <location>
        <begin position="22"/>
        <end position="159"/>
    </location>
</feature>
<protein>
    <recommendedName>
        <fullName evidence="7">Cytochrome c-type biogenesis protein</fullName>
    </recommendedName>
</protein>
<evidence type="ECO:0000256" key="6">
    <source>
        <dbReference type="ARBA" id="ARBA00023004"/>
    </source>
</evidence>
<keyword evidence="6 7" id="KW-0408">Iron</keyword>
<keyword evidence="3 7" id="KW-0479">Metal-binding</keyword>
<dbReference type="InterPro" id="IPR038297">
    <property type="entry name" value="CcmH/CycL/NrfF/Ccl2_sf"/>
</dbReference>
<dbReference type="InterPro" id="IPR005616">
    <property type="entry name" value="CcmH/CycL/Ccl2/NrfF_N"/>
</dbReference>
<dbReference type="CDD" id="cd16378">
    <property type="entry name" value="CcmH_N"/>
    <property type="match status" value="1"/>
</dbReference>
<dbReference type="EMBL" id="PGTK01000001">
    <property type="protein sequence ID" value="PJF32208.1"/>
    <property type="molecule type" value="Genomic_DNA"/>
</dbReference>
<comment type="similarity">
    <text evidence="1 7">Belongs to the CcmH/CycL/Ccl2/NrfF family.</text>
</comment>
<feature type="domain" description="CcmH/CycL/Ccl2/NrfF N-terminal" evidence="8">
    <location>
        <begin position="10"/>
        <end position="137"/>
    </location>
</feature>
<comment type="caution">
    <text evidence="9">The sequence shown here is derived from an EMBL/GenBank/DDBJ whole genome shotgun (WGS) entry which is preliminary data.</text>
</comment>
<keyword evidence="7" id="KW-1133">Transmembrane helix</keyword>
<dbReference type="Gene3D" id="1.10.8.640">
    <property type="entry name" value="Cytochrome C biogenesis protein"/>
    <property type="match status" value="1"/>
</dbReference>